<accession>A0A9W8HUB6</accession>
<evidence type="ECO:0000256" key="1">
    <source>
        <dbReference type="ARBA" id="ARBA00004604"/>
    </source>
</evidence>
<dbReference type="GO" id="GO:0003677">
    <property type="term" value="F:DNA binding"/>
    <property type="evidence" value="ECO:0007669"/>
    <property type="project" value="InterPro"/>
</dbReference>
<keyword evidence="3 6" id="KW-0240">DNA-directed RNA polymerase</keyword>
<dbReference type="Proteomes" id="UP001140094">
    <property type="component" value="Unassembled WGS sequence"/>
</dbReference>
<gene>
    <name evidence="6" type="primary">RPA49_2</name>
    <name evidence="6" type="ORF">H4R20_007205</name>
</gene>
<evidence type="ECO:0000256" key="3">
    <source>
        <dbReference type="ARBA" id="ARBA00022478"/>
    </source>
</evidence>
<dbReference type="Pfam" id="PF06870">
    <property type="entry name" value="RNA_pol_I_A49"/>
    <property type="match status" value="1"/>
</dbReference>
<reference evidence="6" key="1">
    <citation type="submission" date="2022-07" db="EMBL/GenBank/DDBJ databases">
        <title>Phylogenomic reconstructions and comparative analyses of Kickxellomycotina fungi.</title>
        <authorList>
            <person name="Reynolds N.K."/>
            <person name="Stajich J.E."/>
            <person name="Barry K."/>
            <person name="Grigoriev I.V."/>
            <person name="Crous P."/>
            <person name="Smith M.E."/>
        </authorList>
    </citation>
    <scope>NUCLEOTIDE SEQUENCE</scope>
    <source>
        <strain evidence="6">NRRL 1565</strain>
    </source>
</reference>
<keyword evidence="5" id="KW-0539">Nucleus</keyword>
<dbReference type="GO" id="GO:0006351">
    <property type="term" value="P:DNA-templated transcription"/>
    <property type="evidence" value="ECO:0007669"/>
    <property type="project" value="InterPro"/>
</dbReference>
<proteinExistence type="inferred from homology"/>
<protein>
    <submittedName>
        <fullName evidence="6">DNA-directed RNA polymerase I subunit rpa49</fullName>
    </submittedName>
</protein>
<evidence type="ECO:0000313" key="7">
    <source>
        <dbReference type="Proteomes" id="UP001140094"/>
    </source>
</evidence>
<dbReference type="PANTHER" id="PTHR14440">
    <property type="entry name" value="DNA-DIRECTED RNA POLYMERASE I SUBUNIT RPA49"/>
    <property type="match status" value="1"/>
</dbReference>
<dbReference type="EMBL" id="JANBUO010003844">
    <property type="protein sequence ID" value="KAJ2789301.1"/>
    <property type="molecule type" value="Genomic_DNA"/>
</dbReference>
<organism evidence="6 7">
    <name type="scientific">Coemansia guatemalensis</name>
    <dbReference type="NCBI Taxonomy" id="2761395"/>
    <lineage>
        <taxon>Eukaryota</taxon>
        <taxon>Fungi</taxon>
        <taxon>Fungi incertae sedis</taxon>
        <taxon>Zoopagomycota</taxon>
        <taxon>Kickxellomycotina</taxon>
        <taxon>Kickxellomycetes</taxon>
        <taxon>Kickxellales</taxon>
        <taxon>Kickxellaceae</taxon>
        <taxon>Coemansia</taxon>
    </lineage>
</organism>
<comment type="subcellular location">
    <subcellularLocation>
        <location evidence="1">Nucleus</location>
        <location evidence="1">Nucleolus</location>
    </subcellularLocation>
</comment>
<evidence type="ECO:0000313" key="6">
    <source>
        <dbReference type="EMBL" id="KAJ2789301.1"/>
    </source>
</evidence>
<comment type="caution">
    <text evidence="6">The sequence shown here is derived from an EMBL/GenBank/DDBJ whole genome shotgun (WGS) entry which is preliminary data.</text>
</comment>
<dbReference type="InterPro" id="IPR009668">
    <property type="entry name" value="RNA_pol-assoc_fac_A49-like"/>
</dbReference>
<dbReference type="AlphaFoldDB" id="A0A9W8HUB6"/>
<feature type="non-terminal residue" evidence="6">
    <location>
        <position position="1"/>
    </location>
</feature>
<evidence type="ECO:0000256" key="5">
    <source>
        <dbReference type="ARBA" id="ARBA00023242"/>
    </source>
</evidence>
<evidence type="ECO:0000256" key="4">
    <source>
        <dbReference type="ARBA" id="ARBA00023163"/>
    </source>
</evidence>
<name>A0A9W8HUB6_9FUNG</name>
<dbReference type="GO" id="GO:0005730">
    <property type="term" value="C:nucleolus"/>
    <property type="evidence" value="ECO:0007669"/>
    <property type="project" value="UniProtKB-SubCell"/>
</dbReference>
<dbReference type="GO" id="GO:0000428">
    <property type="term" value="C:DNA-directed RNA polymerase complex"/>
    <property type="evidence" value="ECO:0007669"/>
    <property type="project" value="UniProtKB-KW"/>
</dbReference>
<comment type="similarity">
    <text evidence="2">Belongs to the eukaryotic RPA49/POLR1E RNA polymerase subunit family.</text>
</comment>
<sequence>YRKLLPSRSTFVEKKIQRVLEHEKPDVVQLRRLLYLLYLMKFTVLSRPAIQRREDCLEKLRCSPEVAQAIFDRFAECVAGSVNPDGTPVYTKTPATESRLICHICVLMLSLNNWIMYPAELAAELSIASKKAEKYLSSVGCKLEAATAAEIAAQTMSKMVRAGAGKKALLKAPIKFPKASKFRR</sequence>
<keyword evidence="4" id="KW-0804">Transcription</keyword>
<dbReference type="OrthoDB" id="532500at2759"/>
<evidence type="ECO:0000256" key="2">
    <source>
        <dbReference type="ARBA" id="ARBA00009430"/>
    </source>
</evidence>
<keyword evidence="7" id="KW-1185">Reference proteome</keyword>